<organism evidence="2 3">
    <name type="scientific">Armatimonas rosea</name>
    <dbReference type="NCBI Taxonomy" id="685828"/>
    <lineage>
        <taxon>Bacteria</taxon>
        <taxon>Bacillati</taxon>
        <taxon>Armatimonadota</taxon>
        <taxon>Armatimonadia</taxon>
        <taxon>Armatimonadales</taxon>
        <taxon>Armatimonadaceae</taxon>
        <taxon>Armatimonas</taxon>
    </lineage>
</organism>
<evidence type="ECO:0008006" key="4">
    <source>
        <dbReference type="Google" id="ProtNLM"/>
    </source>
</evidence>
<feature type="signal peptide" evidence="1">
    <location>
        <begin position="1"/>
        <end position="23"/>
    </location>
</feature>
<keyword evidence="1" id="KW-0732">Signal</keyword>
<evidence type="ECO:0000256" key="1">
    <source>
        <dbReference type="SAM" id="SignalP"/>
    </source>
</evidence>
<name>A0A7W9SUA3_ARMRO</name>
<evidence type="ECO:0000313" key="2">
    <source>
        <dbReference type="EMBL" id="MBB6052168.1"/>
    </source>
</evidence>
<dbReference type="AlphaFoldDB" id="A0A7W9SUA3"/>
<dbReference type="EMBL" id="JACHGW010000004">
    <property type="protein sequence ID" value="MBB6052168.1"/>
    <property type="molecule type" value="Genomic_DNA"/>
</dbReference>
<proteinExistence type="predicted"/>
<dbReference type="RefSeq" id="WP_184200698.1">
    <property type="nucleotide sequence ID" value="NZ_JACHGW010000004.1"/>
</dbReference>
<accession>A0A7W9SUA3</accession>
<feature type="chain" id="PRO_5031323765" description="PEP-CTERM protein-sorting domain-containing protein" evidence="1">
    <location>
        <begin position="24"/>
        <end position="294"/>
    </location>
</feature>
<sequence length="294" mass="31234">MNAYTRSLLALLLIAFCRYDALAQVLFRDDFNRAALTVGAPTTYTTTVTSGDGDASIVGGSFLQLTNDGTAAANASGRVWVAGQTMSFSGFSPTLSSNAGALSWSFNARYNRTTNPGGFDANLYSMAVILGATSSDLTTANGYAIAYGNAGAPDPIRLVRFTGGLDADANLTTLISSGASDLAAVNDYFSVRVLYNPNTNDWQLLVRDDGTSAWGDPQTVSTSVGTAFDTAYTATPLTHFGFLWNYNTATNQTVQFDNFQLATVPEPSTGMLVVVGLAMILAWRQERVGRRPRA</sequence>
<comment type="caution">
    <text evidence="2">The sequence shown here is derived from an EMBL/GenBank/DDBJ whole genome shotgun (WGS) entry which is preliminary data.</text>
</comment>
<protein>
    <recommendedName>
        <fullName evidence="4">PEP-CTERM protein-sorting domain-containing protein</fullName>
    </recommendedName>
</protein>
<reference evidence="2 3" key="1">
    <citation type="submission" date="2020-08" db="EMBL/GenBank/DDBJ databases">
        <title>Genomic Encyclopedia of Type Strains, Phase IV (KMG-IV): sequencing the most valuable type-strain genomes for metagenomic binning, comparative biology and taxonomic classification.</title>
        <authorList>
            <person name="Goeker M."/>
        </authorList>
    </citation>
    <scope>NUCLEOTIDE SEQUENCE [LARGE SCALE GENOMIC DNA]</scope>
    <source>
        <strain evidence="2 3">DSM 23562</strain>
    </source>
</reference>
<evidence type="ECO:0000313" key="3">
    <source>
        <dbReference type="Proteomes" id="UP000520814"/>
    </source>
</evidence>
<keyword evidence="3" id="KW-1185">Reference proteome</keyword>
<gene>
    <name evidence="2" type="ORF">HNQ39_003989</name>
</gene>
<dbReference type="Proteomes" id="UP000520814">
    <property type="component" value="Unassembled WGS sequence"/>
</dbReference>